<proteinExistence type="predicted"/>
<name>A0A5C6ETP9_9BACT</name>
<accession>A0A5C6ETP9</accession>
<gene>
    <name evidence="1" type="ORF">Poly51_40040</name>
</gene>
<organism evidence="1 2">
    <name type="scientific">Rubripirellula tenax</name>
    <dbReference type="NCBI Taxonomy" id="2528015"/>
    <lineage>
        <taxon>Bacteria</taxon>
        <taxon>Pseudomonadati</taxon>
        <taxon>Planctomycetota</taxon>
        <taxon>Planctomycetia</taxon>
        <taxon>Pirellulales</taxon>
        <taxon>Pirellulaceae</taxon>
        <taxon>Rubripirellula</taxon>
    </lineage>
</organism>
<keyword evidence="2" id="KW-1185">Reference proteome</keyword>
<dbReference type="AlphaFoldDB" id="A0A5C6ETP9"/>
<evidence type="ECO:0000313" key="1">
    <source>
        <dbReference type="EMBL" id="TWU50711.1"/>
    </source>
</evidence>
<dbReference type="Proteomes" id="UP000318288">
    <property type="component" value="Unassembled WGS sequence"/>
</dbReference>
<dbReference type="EMBL" id="SJPW01000005">
    <property type="protein sequence ID" value="TWU50711.1"/>
    <property type="molecule type" value="Genomic_DNA"/>
</dbReference>
<comment type="caution">
    <text evidence="1">The sequence shown here is derived from an EMBL/GenBank/DDBJ whole genome shotgun (WGS) entry which is preliminary data.</text>
</comment>
<evidence type="ECO:0000313" key="2">
    <source>
        <dbReference type="Proteomes" id="UP000318288"/>
    </source>
</evidence>
<sequence>MLTGWNHHGPGVAVVCLDCGQQIDLTGRPESEFGPNDEPCDVRLVFESPDAPEGVDVGDVVGAAVIRSAALDQTFGIIPTSVDLQCPRCDSANLAAGLADGTSCPSCKTGTISHGGSAIY</sequence>
<protein>
    <submittedName>
        <fullName evidence="1">Uncharacterized protein</fullName>
    </submittedName>
</protein>
<reference evidence="1 2" key="1">
    <citation type="submission" date="2019-02" db="EMBL/GenBank/DDBJ databases">
        <title>Deep-cultivation of Planctomycetes and their phenomic and genomic characterization uncovers novel biology.</title>
        <authorList>
            <person name="Wiegand S."/>
            <person name="Jogler M."/>
            <person name="Boedeker C."/>
            <person name="Pinto D."/>
            <person name="Vollmers J."/>
            <person name="Rivas-Marin E."/>
            <person name="Kohn T."/>
            <person name="Peeters S.H."/>
            <person name="Heuer A."/>
            <person name="Rast P."/>
            <person name="Oberbeckmann S."/>
            <person name="Bunk B."/>
            <person name="Jeske O."/>
            <person name="Meyerdierks A."/>
            <person name="Storesund J.E."/>
            <person name="Kallscheuer N."/>
            <person name="Luecker S."/>
            <person name="Lage O.M."/>
            <person name="Pohl T."/>
            <person name="Merkel B.J."/>
            <person name="Hornburger P."/>
            <person name="Mueller R.-W."/>
            <person name="Bruemmer F."/>
            <person name="Labrenz M."/>
            <person name="Spormann A.M."/>
            <person name="Op Den Camp H."/>
            <person name="Overmann J."/>
            <person name="Amann R."/>
            <person name="Jetten M.S.M."/>
            <person name="Mascher T."/>
            <person name="Medema M.H."/>
            <person name="Devos D.P."/>
            <person name="Kaster A.-K."/>
            <person name="Ovreas L."/>
            <person name="Rohde M."/>
            <person name="Galperin M.Y."/>
            <person name="Jogler C."/>
        </authorList>
    </citation>
    <scope>NUCLEOTIDE SEQUENCE [LARGE SCALE GENOMIC DNA]</scope>
    <source>
        <strain evidence="1 2">Poly51</strain>
    </source>
</reference>